<dbReference type="PANTHER" id="PTHR23406:SF76">
    <property type="entry name" value="NADP-DEPENDENT MALIC ENZYME 4, CHLOROPLASTIC"/>
    <property type="match status" value="1"/>
</dbReference>
<dbReference type="Proteomes" id="UP000593564">
    <property type="component" value="Unassembled WGS sequence"/>
</dbReference>
<dbReference type="InterPro" id="IPR001891">
    <property type="entry name" value="Malic_OxRdtase"/>
</dbReference>
<dbReference type="SUPFAM" id="SSF53223">
    <property type="entry name" value="Aminoacid dehydrogenase-like, N-terminal domain"/>
    <property type="match status" value="1"/>
</dbReference>
<dbReference type="Gene3D" id="3.40.50.10380">
    <property type="entry name" value="Malic enzyme, N-terminal domain"/>
    <property type="match status" value="1"/>
</dbReference>
<proteinExistence type="predicted"/>
<organism evidence="1 2">
    <name type="scientific">Camellia sinensis</name>
    <name type="common">Tea plant</name>
    <name type="synonym">Thea sinensis</name>
    <dbReference type="NCBI Taxonomy" id="4442"/>
    <lineage>
        <taxon>Eukaryota</taxon>
        <taxon>Viridiplantae</taxon>
        <taxon>Streptophyta</taxon>
        <taxon>Embryophyta</taxon>
        <taxon>Tracheophyta</taxon>
        <taxon>Spermatophyta</taxon>
        <taxon>Magnoliopsida</taxon>
        <taxon>eudicotyledons</taxon>
        <taxon>Gunneridae</taxon>
        <taxon>Pentapetalae</taxon>
        <taxon>asterids</taxon>
        <taxon>Ericales</taxon>
        <taxon>Theaceae</taxon>
        <taxon>Camellia</taxon>
    </lineage>
</organism>
<name>A0A7J7G4Y9_CAMSI</name>
<keyword evidence="2" id="KW-1185">Reference proteome</keyword>
<dbReference type="GO" id="GO:0009507">
    <property type="term" value="C:chloroplast"/>
    <property type="evidence" value="ECO:0007669"/>
    <property type="project" value="TreeGrafter"/>
</dbReference>
<reference evidence="2" key="1">
    <citation type="journal article" date="2020" name="Nat. Commun.">
        <title>Genome assembly of wild tea tree DASZ reveals pedigree and selection history of tea varieties.</title>
        <authorList>
            <person name="Zhang W."/>
            <person name="Zhang Y."/>
            <person name="Qiu H."/>
            <person name="Guo Y."/>
            <person name="Wan H."/>
            <person name="Zhang X."/>
            <person name="Scossa F."/>
            <person name="Alseekh S."/>
            <person name="Zhang Q."/>
            <person name="Wang P."/>
            <person name="Xu L."/>
            <person name="Schmidt M.H."/>
            <person name="Jia X."/>
            <person name="Li D."/>
            <person name="Zhu A."/>
            <person name="Guo F."/>
            <person name="Chen W."/>
            <person name="Ni D."/>
            <person name="Usadel B."/>
            <person name="Fernie A.R."/>
            <person name="Wen W."/>
        </authorList>
    </citation>
    <scope>NUCLEOTIDE SEQUENCE [LARGE SCALE GENOMIC DNA]</scope>
    <source>
        <strain evidence="2">cv. G240</strain>
    </source>
</reference>
<dbReference type="AlphaFoldDB" id="A0A7J7G4Y9"/>
<dbReference type="InterPro" id="IPR046346">
    <property type="entry name" value="Aminoacid_DH-like_N_sf"/>
</dbReference>
<dbReference type="InterPro" id="IPR037062">
    <property type="entry name" value="Malic_N_dom_sf"/>
</dbReference>
<sequence>MLLMIDSLEKFRDRMQFMRSELKDEQKFREIYNFAFGWAKEKGGFRVGQGLNACWQKHFDFYLGSRHLPNSQSLQLVLKKNEIHNQMINLESNAKFMIFTWSNGIIDRVARHLSELIKDHLYPKPTSSNWDLSVTEYAELLHEFMTAVKQNYGEKVLIQASRLPLNYRLMFLYSHWIVFKFYTLTYIMQLEDFANHNAFDLLAKYGNTHLVFNDDIQGTASVAGTGIAELIALEMSKQTEAPLEESRKKIWLVDSKKECGHSPASGCVNDACLTPLARKLAAITLLPLFTLPCPSKNSESPQNCSLSVVECYRPKEYTTGHGNTLIG</sequence>
<dbReference type="PRINTS" id="PR00072">
    <property type="entry name" value="MALOXRDTASE"/>
</dbReference>
<protein>
    <recommendedName>
        <fullName evidence="3">Malic enzyme NAD-binding domain-containing protein</fullName>
    </recommendedName>
</protein>
<dbReference type="Gene3D" id="1.10.238.10">
    <property type="entry name" value="EF-hand"/>
    <property type="match status" value="1"/>
</dbReference>
<evidence type="ECO:0000313" key="1">
    <source>
        <dbReference type="EMBL" id="KAF5934678.1"/>
    </source>
</evidence>
<comment type="caution">
    <text evidence="1">The sequence shown here is derived from an EMBL/GenBank/DDBJ whole genome shotgun (WGS) entry which is preliminary data.</text>
</comment>
<dbReference type="EMBL" id="JACBKZ010000014">
    <property type="protein sequence ID" value="KAF5934678.1"/>
    <property type="molecule type" value="Genomic_DNA"/>
</dbReference>
<accession>A0A7J7G4Y9</accession>
<evidence type="ECO:0008006" key="3">
    <source>
        <dbReference type="Google" id="ProtNLM"/>
    </source>
</evidence>
<gene>
    <name evidence="1" type="ORF">HYC85_030849</name>
</gene>
<dbReference type="PANTHER" id="PTHR23406">
    <property type="entry name" value="MALIC ENZYME-RELATED"/>
    <property type="match status" value="1"/>
</dbReference>
<reference evidence="1 2" key="2">
    <citation type="submission" date="2020-07" db="EMBL/GenBank/DDBJ databases">
        <title>Genome assembly of wild tea tree DASZ reveals pedigree and selection history of tea varieties.</title>
        <authorList>
            <person name="Zhang W."/>
        </authorList>
    </citation>
    <scope>NUCLEOTIDE SEQUENCE [LARGE SCALE GENOMIC DNA]</scope>
    <source>
        <strain evidence="2">cv. G240</strain>
        <tissue evidence="1">Leaf</tissue>
    </source>
</reference>
<evidence type="ECO:0000313" key="2">
    <source>
        <dbReference type="Proteomes" id="UP000593564"/>
    </source>
</evidence>
<dbReference type="GO" id="GO:0004473">
    <property type="term" value="F:malate dehydrogenase (decarboxylating) (NADP+) activity"/>
    <property type="evidence" value="ECO:0007669"/>
    <property type="project" value="TreeGrafter"/>
</dbReference>
<dbReference type="GO" id="GO:0006108">
    <property type="term" value="P:malate metabolic process"/>
    <property type="evidence" value="ECO:0007669"/>
    <property type="project" value="TreeGrafter"/>
</dbReference>